<dbReference type="Pfam" id="PF00512">
    <property type="entry name" value="HisKA"/>
    <property type="match status" value="1"/>
</dbReference>
<dbReference type="SUPFAM" id="SSF55874">
    <property type="entry name" value="ATPase domain of HSP90 chaperone/DNA topoisomerase II/histidine kinase"/>
    <property type="match status" value="1"/>
</dbReference>
<evidence type="ECO:0000259" key="14">
    <source>
        <dbReference type="PROSITE" id="PS50885"/>
    </source>
</evidence>
<evidence type="ECO:0000256" key="12">
    <source>
        <dbReference type="SAM" id="Phobius"/>
    </source>
</evidence>
<feature type="domain" description="HAMP" evidence="14">
    <location>
        <begin position="184"/>
        <end position="231"/>
    </location>
</feature>
<evidence type="ECO:0000256" key="2">
    <source>
        <dbReference type="ARBA" id="ARBA00004370"/>
    </source>
</evidence>
<keyword evidence="4" id="KW-0597">Phosphoprotein</keyword>
<dbReference type="InterPro" id="IPR004358">
    <property type="entry name" value="Sig_transdc_His_kin-like_C"/>
</dbReference>
<evidence type="ECO:0000313" key="15">
    <source>
        <dbReference type="EMBL" id="MEJ8475064.1"/>
    </source>
</evidence>
<evidence type="ECO:0000256" key="9">
    <source>
        <dbReference type="ARBA" id="ARBA00023012"/>
    </source>
</evidence>
<comment type="subcellular location">
    <subcellularLocation>
        <location evidence="2">Membrane</location>
    </subcellularLocation>
</comment>
<dbReference type="SUPFAM" id="SSF47384">
    <property type="entry name" value="Homodimeric domain of signal transducing histidine kinase"/>
    <property type="match status" value="1"/>
</dbReference>
<dbReference type="Proteomes" id="UP001385499">
    <property type="component" value="Unassembled WGS sequence"/>
</dbReference>
<accession>A0ABU8TLN3</accession>
<dbReference type="Gene3D" id="6.10.340.10">
    <property type="match status" value="1"/>
</dbReference>
<dbReference type="CDD" id="cd00082">
    <property type="entry name" value="HisKA"/>
    <property type="match status" value="1"/>
</dbReference>
<dbReference type="PANTHER" id="PTHR45436">
    <property type="entry name" value="SENSOR HISTIDINE KINASE YKOH"/>
    <property type="match status" value="1"/>
</dbReference>
<keyword evidence="10 12" id="KW-0472">Membrane</keyword>
<feature type="transmembrane region" description="Helical" evidence="12">
    <location>
        <begin position="152"/>
        <end position="176"/>
    </location>
</feature>
<comment type="catalytic activity">
    <reaction evidence="1">
        <text>ATP + protein L-histidine = ADP + protein N-phospho-L-histidine.</text>
        <dbReference type="EC" id="2.7.13.3"/>
    </reaction>
</comment>
<keyword evidence="5" id="KW-0808">Transferase</keyword>
<keyword evidence="9" id="KW-0902">Two-component regulatory system</keyword>
<evidence type="ECO:0000256" key="8">
    <source>
        <dbReference type="ARBA" id="ARBA00022989"/>
    </source>
</evidence>
<dbReference type="SMART" id="SM00387">
    <property type="entry name" value="HATPase_c"/>
    <property type="match status" value="1"/>
</dbReference>
<comment type="caution">
    <text evidence="15">The sequence shown here is derived from an EMBL/GenBank/DDBJ whole genome shotgun (WGS) entry which is preliminary data.</text>
</comment>
<keyword evidence="7 15" id="KW-0418">Kinase</keyword>
<keyword evidence="6 12" id="KW-0812">Transmembrane</keyword>
<keyword evidence="16" id="KW-1185">Reference proteome</keyword>
<evidence type="ECO:0000256" key="10">
    <source>
        <dbReference type="ARBA" id="ARBA00023136"/>
    </source>
</evidence>
<dbReference type="Pfam" id="PF02518">
    <property type="entry name" value="HATPase_c"/>
    <property type="match status" value="1"/>
</dbReference>
<reference evidence="15 16" key="1">
    <citation type="submission" date="2024-02" db="EMBL/GenBank/DDBJ databases">
        <title>Roseibium algae sp. nov., isolated from marine alga (Grateloupia sp.), showing potential in myo-inositol conversion.</title>
        <authorList>
            <person name="Wang Y."/>
        </authorList>
    </citation>
    <scope>NUCLEOTIDE SEQUENCE [LARGE SCALE GENOMIC DNA]</scope>
    <source>
        <strain evidence="15 16">H3510</strain>
    </source>
</reference>
<name>A0ABU8TLN3_9HYPH</name>
<evidence type="ECO:0000256" key="3">
    <source>
        <dbReference type="ARBA" id="ARBA00012438"/>
    </source>
</evidence>
<evidence type="ECO:0000256" key="1">
    <source>
        <dbReference type="ARBA" id="ARBA00000085"/>
    </source>
</evidence>
<dbReference type="PRINTS" id="PR00344">
    <property type="entry name" value="BCTRLSENSOR"/>
</dbReference>
<dbReference type="InterPro" id="IPR003661">
    <property type="entry name" value="HisK_dim/P_dom"/>
</dbReference>
<gene>
    <name evidence="15" type="ORF">V6575_13275</name>
</gene>
<keyword evidence="8 12" id="KW-1133">Transmembrane helix</keyword>
<proteinExistence type="predicted"/>
<feature type="domain" description="Histidine kinase" evidence="13">
    <location>
        <begin position="239"/>
        <end position="460"/>
    </location>
</feature>
<evidence type="ECO:0000256" key="4">
    <source>
        <dbReference type="ARBA" id="ARBA00022553"/>
    </source>
</evidence>
<feature type="transmembrane region" description="Helical" evidence="12">
    <location>
        <begin position="20"/>
        <end position="38"/>
    </location>
</feature>
<feature type="region of interest" description="Disordered" evidence="11">
    <location>
        <begin position="439"/>
        <end position="463"/>
    </location>
</feature>
<dbReference type="Gene3D" id="1.10.287.130">
    <property type="match status" value="1"/>
</dbReference>
<dbReference type="InterPro" id="IPR003594">
    <property type="entry name" value="HATPase_dom"/>
</dbReference>
<dbReference type="EMBL" id="JBAKIA010000009">
    <property type="protein sequence ID" value="MEJ8475064.1"/>
    <property type="molecule type" value="Genomic_DNA"/>
</dbReference>
<evidence type="ECO:0000256" key="7">
    <source>
        <dbReference type="ARBA" id="ARBA00022777"/>
    </source>
</evidence>
<protein>
    <recommendedName>
        <fullName evidence="3">histidine kinase</fullName>
        <ecNumber evidence="3">2.7.13.3</ecNumber>
    </recommendedName>
</protein>
<dbReference type="PROSITE" id="PS50109">
    <property type="entry name" value="HIS_KIN"/>
    <property type="match status" value="1"/>
</dbReference>
<dbReference type="PROSITE" id="PS50885">
    <property type="entry name" value="HAMP"/>
    <property type="match status" value="1"/>
</dbReference>
<dbReference type="InterPro" id="IPR036097">
    <property type="entry name" value="HisK_dim/P_sf"/>
</dbReference>
<dbReference type="InterPro" id="IPR005467">
    <property type="entry name" value="His_kinase_dom"/>
</dbReference>
<dbReference type="GO" id="GO:0016301">
    <property type="term" value="F:kinase activity"/>
    <property type="evidence" value="ECO:0007669"/>
    <property type="project" value="UniProtKB-KW"/>
</dbReference>
<evidence type="ECO:0000256" key="5">
    <source>
        <dbReference type="ARBA" id="ARBA00022679"/>
    </source>
</evidence>
<dbReference type="InterPro" id="IPR036890">
    <property type="entry name" value="HATPase_C_sf"/>
</dbReference>
<sequence length="463" mass="49386">MRLTDLLSGSPFRTSAKVAIGVLVLMCLGGSLFIWSATQALRDTTEQQTLEEAVLLSDIYSSEGREGLVKAIGTLSDLVNNQERVSAVFDEKGVNLAGADLAMPDFIGVRDTTLQSVAAGVSAGRFVLSVQKYTDATLAVGRSLKSVDEMRVHMIAGLIIMTVLLTFGTLVLGLLASGESFSKLRSIEGVLARVASGESDARVSIVERKDQIDEISIQINANLDALSRLMDSMRATTTAIAHDLKTPLARVSLVLNDALDEIDAGGNPQPQVEQALNETGALNEIIDTILRITRIRAGSPRNDMQLNDIGSLIENTVEFFTPLAQESGQTIAFLPGEAGNSQLQCDKNMVQQMLANLVGNAIVHGGPGISIRVRLEDRPEWLDLVVEDAGEGIPSGQQHDVFDLFKRIDSARSKPGSGLGLALVKAVADHHEAAIALSQTNSGSADHPGLKVTVSFPKSELQQ</sequence>
<evidence type="ECO:0000256" key="6">
    <source>
        <dbReference type="ARBA" id="ARBA00022692"/>
    </source>
</evidence>
<dbReference type="CDD" id="cd00075">
    <property type="entry name" value="HATPase"/>
    <property type="match status" value="1"/>
</dbReference>
<dbReference type="Gene3D" id="3.30.565.10">
    <property type="entry name" value="Histidine kinase-like ATPase, C-terminal domain"/>
    <property type="match status" value="1"/>
</dbReference>
<organism evidence="15 16">
    <name type="scientific">Roseibium algae</name>
    <dbReference type="NCBI Taxonomy" id="3123038"/>
    <lineage>
        <taxon>Bacteria</taxon>
        <taxon>Pseudomonadati</taxon>
        <taxon>Pseudomonadota</taxon>
        <taxon>Alphaproteobacteria</taxon>
        <taxon>Hyphomicrobiales</taxon>
        <taxon>Stappiaceae</taxon>
        <taxon>Roseibium</taxon>
    </lineage>
</organism>
<evidence type="ECO:0000256" key="11">
    <source>
        <dbReference type="SAM" id="MobiDB-lite"/>
    </source>
</evidence>
<dbReference type="PANTHER" id="PTHR45436:SF8">
    <property type="entry name" value="HISTIDINE KINASE"/>
    <property type="match status" value="1"/>
</dbReference>
<dbReference type="InterPro" id="IPR050428">
    <property type="entry name" value="TCS_sensor_his_kinase"/>
</dbReference>
<dbReference type="EC" id="2.7.13.3" evidence="3"/>
<evidence type="ECO:0000259" key="13">
    <source>
        <dbReference type="PROSITE" id="PS50109"/>
    </source>
</evidence>
<dbReference type="RefSeq" id="WP_340274947.1">
    <property type="nucleotide sequence ID" value="NZ_JBAKIA010000009.1"/>
</dbReference>
<dbReference type="SMART" id="SM00388">
    <property type="entry name" value="HisKA"/>
    <property type="match status" value="1"/>
</dbReference>
<evidence type="ECO:0000313" key="16">
    <source>
        <dbReference type="Proteomes" id="UP001385499"/>
    </source>
</evidence>
<dbReference type="InterPro" id="IPR003660">
    <property type="entry name" value="HAMP_dom"/>
</dbReference>